<dbReference type="NCBIfam" id="TIGR02606">
    <property type="entry name" value="antidote_CC2985"/>
    <property type="match status" value="1"/>
</dbReference>
<keyword evidence="1" id="KW-0175">Coiled coil</keyword>
<reference evidence="2" key="2">
    <citation type="submission" date="2020-09" db="EMBL/GenBank/DDBJ databases">
        <authorList>
            <person name="Sun Q."/>
            <person name="Sedlacek I."/>
        </authorList>
    </citation>
    <scope>NUCLEOTIDE SEQUENCE</scope>
    <source>
        <strain evidence="2">CCM 7897</strain>
    </source>
</reference>
<keyword evidence="3" id="KW-1185">Reference proteome</keyword>
<dbReference type="AlphaFoldDB" id="A0A917C8Y7"/>
<dbReference type="EMBL" id="BMCT01000007">
    <property type="protein sequence ID" value="GGF77147.1"/>
    <property type="molecule type" value="Genomic_DNA"/>
</dbReference>
<dbReference type="InterPro" id="IPR038296">
    <property type="entry name" value="ParD_sf"/>
</dbReference>
<sequence>MPPALPGATIAARRQAMNVPLSRKWQAFVDEEVRSGRFPSSEAVVEAGLELMAEQERRLAELKAHLEAAIAEGGSYTDEEVEAELEARYARRIADRS</sequence>
<comment type="caution">
    <text evidence="2">The sequence shown here is derived from an EMBL/GenBank/DDBJ whole genome shotgun (WGS) entry which is preliminary data.</text>
</comment>
<protein>
    <recommendedName>
        <fullName evidence="4">Type II toxin-antitoxin system ParD family antitoxin</fullName>
    </recommendedName>
</protein>
<evidence type="ECO:0000256" key="1">
    <source>
        <dbReference type="SAM" id="Coils"/>
    </source>
</evidence>
<evidence type="ECO:0000313" key="3">
    <source>
        <dbReference type="Proteomes" id="UP000606044"/>
    </source>
</evidence>
<dbReference type="Gene3D" id="6.10.10.120">
    <property type="entry name" value="Antitoxin ParD1-like"/>
    <property type="match status" value="1"/>
</dbReference>
<gene>
    <name evidence="2" type="ORF">GCM10007301_41350</name>
</gene>
<reference evidence="2" key="1">
    <citation type="journal article" date="2014" name="Int. J. Syst. Evol. Microbiol.">
        <title>Complete genome sequence of Corynebacterium casei LMG S-19264T (=DSM 44701T), isolated from a smear-ripened cheese.</title>
        <authorList>
            <consortium name="US DOE Joint Genome Institute (JGI-PGF)"/>
            <person name="Walter F."/>
            <person name="Albersmeier A."/>
            <person name="Kalinowski J."/>
            <person name="Ruckert C."/>
        </authorList>
    </citation>
    <scope>NUCLEOTIDE SEQUENCE</scope>
    <source>
        <strain evidence="2">CCM 7897</strain>
    </source>
</reference>
<dbReference type="Pfam" id="PF03693">
    <property type="entry name" value="ParD_antitoxin"/>
    <property type="match status" value="1"/>
</dbReference>
<proteinExistence type="predicted"/>
<dbReference type="InterPro" id="IPR022789">
    <property type="entry name" value="ParD"/>
</dbReference>
<name>A0A917C8Y7_9HYPH</name>
<feature type="coiled-coil region" evidence="1">
    <location>
        <begin position="45"/>
        <end position="72"/>
    </location>
</feature>
<evidence type="ECO:0008006" key="4">
    <source>
        <dbReference type="Google" id="ProtNLM"/>
    </source>
</evidence>
<dbReference type="Proteomes" id="UP000606044">
    <property type="component" value="Unassembled WGS sequence"/>
</dbReference>
<accession>A0A917C8Y7</accession>
<organism evidence="2 3">
    <name type="scientific">Azorhizobium oxalatiphilum</name>
    <dbReference type="NCBI Taxonomy" id="980631"/>
    <lineage>
        <taxon>Bacteria</taxon>
        <taxon>Pseudomonadati</taxon>
        <taxon>Pseudomonadota</taxon>
        <taxon>Alphaproteobacteria</taxon>
        <taxon>Hyphomicrobiales</taxon>
        <taxon>Xanthobacteraceae</taxon>
        <taxon>Azorhizobium</taxon>
    </lineage>
</organism>
<evidence type="ECO:0000313" key="2">
    <source>
        <dbReference type="EMBL" id="GGF77147.1"/>
    </source>
</evidence>